<keyword evidence="1" id="KW-0812">Transmembrane</keyword>
<feature type="transmembrane region" description="Helical" evidence="1">
    <location>
        <begin position="163"/>
        <end position="184"/>
    </location>
</feature>
<keyword evidence="4" id="KW-1185">Reference proteome</keyword>
<evidence type="ECO:0000313" key="3">
    <source>
        <dbReference type="EMBL" id="MBO3663667.1"/>
    </source>
</evidence>
<proteinExistence type="predicted"/>
<dbReference type="InterPro" id="IPR048389">
    <property type="entry name" value="YciQ-like_C"/>
</dbReference>
<comment type="caution">
    <text evidence="3">The sequence shown here is derived from an EMBL/GenBank/DDBJ whole genome shotgun (WGS) entry which is preliminary data.</text>
</comment>
<organism evidence="3 4">
    <name type="scientific">Microbacterium stercoris</name>
    <dbReference type="NCBI Taxonomy" id="2820289"/>
    <lineage>
        <taxon>Bacteria</taxon>
        <taxon>Bacillati</taxon>
        <taxon>Actinomycetota</taxon>
        <taxon>Actinomycetes</taxon>
        <taxon>Micrococcales</taxon>
        <taxon>Microbacteriaceae</taxon>
        <taxon>Microbacterium</taxon>
    </lineage>
</organism>
<dbReference type="AlphaFoldDB" id="A0A939QIS1"/>
<feature type="transmembrane region" description="Helical" evidence="1">
    <location>
        <begin position="6"/>
        <end position="25"/>
    </location>
</feature>
<keyword evidence="1" id="KW-0472">Membrane</keyword>
<dbReference type="Pfam" id="PF20990">
    <property type="entry name" value="DUF2207_C"/>
    <property type="match status" value="1"/>
</dbReference>
<name>A0A939QIS1_9MICO</name>
<evidence type="ECO:0000313" key="4">
    <source>
        <dbReference type="Proteomes" id="UP000680132"/>
    </source>
</evidence>
<dbReference type="Proteomes" id="UP000680132">
    <property type="component" value="Unassembled WGS sequence"/>
</dbReference>
<feature type="domain" description="Predicted membrane protein YciQ-like C-terminal" evidence="2">
    <location>
        <begin position="48"/>
        <end position="282"/>
    </location>
</feature>
<feature type="transmembrane region" description="Helical" evidence="1">
    <location>
        <begin position="190"/>
        <end position="210"/>
    </location>
</feature>
<dbReference type="RefSeq" id="WP_208502986.1">
    <property type="nucleotide sequence ID" value="NZ_JAGFOA010000003.1"/>
</dbReference>
<evidence type="ECO:0000259" key="2">
    <source>
        <dbReference type="Pfam" id="PF20990"/>
    </source>
</evidence>
<keyword evidence="1" id="KW-1133">Transmembrane helix</keyword>
<sequence>MGELIVVIALGLVPALVFAGLVRWARVRAVAGGPRSLIVQYSPPPGSLLWHGLLLRADRRVFAAVLVDLAVRRQIALHAEEVPGGRRAAASLTVSPHAELTNDERGVLQAVLGGGEIRAGEPQAIRRDRGQVGPALKKVLDGADLALADAGLAAKGRRVAPSVLLAVAGLAGLIITLLLTIATIADGAGWILISLSILSLVITLTALLFIPAYWRKLTPAADPVREHLDGLRQYMALAEADRMRVLQSVSGALTPAGVFHLHEKLLPYAVLFGMEKEWAAELKARADGLADDIGSGVGAVGDVVEATVAVGEVVEVVGAVVEVTSGLAGAVSVLGRAALLVAALFD</sequence>
<dbReference type="EMBL" id="JAGFOA010000003">
    <property type="protein sequence ID" value="MBO3663667.1"/>
    <property type="molecule type" value="Genomic_DNA"/>
</dbReference>
<protein>
    <submittedName>
        <fullName evidence="3">DUF2207 domain-containing protein</fullName>
    </submittedName>
</protein>
<gene>
    <name evidence="3" type="ORF">J5V96_09080</name>
</gene>
<reference evidence="3" key="1">
    <citation type="submission" date="2021-03" db="EMBL/GenBank/DDBJ databases">
        <title>Microbacterium sp. nov., a novel actinobacterium isolated from cow dung.</title>
        <authorList>
            <person name="Zhang L."/>
        </authorList>
    </citation>
    <scope>NUCLEOTIDE SEQUENCE</scope>
    <source>
        <strain evidence="3">NEAU-LLB</strain>
    </source>
</reference>
<accession>A0A939QIS1</accession>
<evidence type="ECO:0000256" key="1">
    <source>
        <dbReference type="SAM" id="Phobius"/>
    </source>
</evidence>